<accession>A0A1N7N9E0</accession>
<dbReference type="STRING" id="484498.SAMN05421686_106268"/>
<feature type="region of interest" description="Disordered" evidence="1">
    <location>
        <begin position="98"/>
        <end position="127"/>
    </location>
</feature>
<reference evidence="4" key="1">
    <citation type="submission" date="2017-01" db="EMBL/GenBank/DDBJ databases">
        <authorList>
            <person name="Varghese N."/>
            <person name="Submissions S."/>
        </authorList>
    </citation>
    <scope>NUCLEOTIDE SEQUENCE [LARGE SCALE GENOMIC DNA]</scope>
    <source>
        <strain evidence="4">DSM 24913</strain>
    </source>
</reference>
<feature type="compositionally biased region" description="Acidic residues" evidence="1">
    <location>
        <begin position="109"/>
        <end position="121"/>
    </location>
</feature>
<evidence type="ECO:0000256" key="1">
    <source>
        <dbReference type="SAM" id="MobiDB-lite"/>
    </source>
</evidence>
<evidence type="ECO:0000256" key="2">
    <source>
        <dbReference type="SAM" id="SignalP"/>
    </source>
</evidence>
<name>A0A1N7N9E0_9GAMM</name>
<dbReference type="InterPro" id="IPR021241">
    <property type="entry name" value="CsiV"/>
</dbReference>
<dbReference type="Pfam" id="PF10972">
    <property type="entry name" value="CsiV"/>
    <property type="match status" value="1"/>
</dbReference>
<proteinExistence type="predicted"/>
<gene>
    <name evidence="3" type="ORF">SAMN05421686_106268</name>
</gene>
<feature type="signal peptide" evidence="2">
    <location>
        <begin position="1"/>
        <end position="23"/>
    </location>
</feature>
<dbReference type="RefSeq" id="WP_076516178.1">
    <property type="nucleotide sequence ID" value="NZ_FTOH01000006.1"/>
</dbReference>
<keyword evidence="2" id="KW-0732">Signal</keyword>
<dbReference type="AlphaFoldDB" id="A0A1N7N9E0"/>
<dbReference type="EMBL" id="FTOH01000006">
    <property type="protein sequence ID" value="SIS94936.1"/>
    <property type="molecule type" value="Genomic_DNA"/>
</dbReference>
<protein>
    <submittedName>
        <fullName evidence="3">Peptidoglycan-binding protein, CsiV</fullName>
    </submittedName>
</protein>
<sequence length="327" mass="36025">MKTLSALLSAGLTLSMLPSVVNATEHYRVEVMLFTYLDENSAREEHWPLLKERAEAEEAAIAAALEEDTSAMAESEPGIVKSEEGMAGDANPGVLQVSAEESSELNPDASDEMNSAEEDTDSTPPVTLLDDLEFANAVNRFGYRSDMKVVWHQAWIEELQDSANAYDHEVTASYEEENFRIDISGSFNLYRSRYIHIRPDLEVDQLIFTIPDDAPLSGETNDNTDEGAMTMAVTSDSISNSEALPGVEGQMTILPSDQGITNEPVAEPEPEWIPLRAAKIERSRRMRSGEVHYLDHPLVGMVVKVTPYEVPEEASEEAPESEASDQG</sequence>
<feature type="chain" id="PRO_5012501247" evidence="2">
    <location>
        <begin position="24"/>
        <end position="327"/>
    </location>
</feature>
<evidence type="ECO:0000313" key="4">
    <source>
        <dbReference type="Proteomes" id="UP000185639"/>
    </source>
</evidence>
<evidence type="ECO:0000313" key="3">
    <source>
        <dbReference type="EMBL" id="SIS94936.1"/>
    </source>
</evidence>
<dbReference type="Proteomes" id="UP000185639">
    <property type="component" value="Unassembled WGS sequence"/>
</dbReference>
<dbReference type="OrthoDB" id="5566524at2"/>
<keyword evidence="4" id="KW-1185">Reference proteome</keyword>
<organism evidence="3 4">
    <name type="scientific">Thalassolituus maritimus</name>
    <dbReference type="NCBI Taxonomy" id="484498"/>
    <lineage>
        <taxon>Bacteria</taxon>
        <taxon>Pseudomonadati</taxon>
        <taxon>Pseudomonadota</taxon>
        <taxon>Gammaproteobacteria</taxon>
        <taxon>Oceanospirillales</taxon>
        <taxon>Oceanospirillaceae</taxon>
        <taxon>Thalassolituus</taxon>
    </lineage>
</organism>